<dbReference type="InterPro" id="IPR043502">
    <property type="entry name" value="DNA/RNA_pol_sf"/>
</dbReference>
<dbReference type="GO" id="GO:0003887">
    <property type="term" value="F:DNA-directed DNA polymerase activity"/>
    <property type="evidence" value="ECO:0007669"/>
    <property type="project" value="TreeGrafter"/>
</dbReference>
<dbReference type="PANTHER" id="PTHR11076:SF33">
    <property type="entry name" value="DNA POLYMERASE KAPPA"/>
    <property type="match status" value="1"/>
</dbReference>
<dbReference type="OrthoDB" id="1747274at2759"/>
<dbReference type="AlphaFoldDB" id="A0A3P7MVD1"/>
<keyword evidence="3" id="KW-1185">Reference proteome</keyword>
<evidence type="ECO:0000313" key="3">
    <source>
        <dbReference type="Proteomes" id="UP000281553"/>
    </source>
</evidence>
<dbReference type="Pfam" id="PF00817">
    <property type="entry name" value="IMS"/>
    <property type="match status" value="1"/>
</dbReference>
<dbReference type="GO" id="GO:0042276">
    <property type="term" value="P:error-prone translesion synthesis"/>
    <property type="evidence" value="ECO:0007669"/>
    <property type="project" value="TreeGrafter"/>
</dbReference>
<accession>A0A3P7MVD1</accession>
<evidence type="ECO:0000259" key="1">
    <source>
        <dbReference type="PROSITE" id="PS50173"/>
    </source>
</evidence>
<reference evidence="2 3" key="1">
    <citation type="submission" date="2018-11" db="EMBL/GenBank/DDBJ databases">
        <authorList>
            <consortium name="Pathogen Informatics"/>
        </authorList>
    </citation>
    <scope>NUCLEOTIDE SEQUENCE [LARGE SCALE GENOMIC DNA]</scope>
</reference>
<dbReference type="PANTHER" id="PTHR11076">
    <property type="entry name" value="DNA REPAIR POLYMERASE UMUC / TRANSFERASE FAMILY MEMBER"/>
    <property type="match status" value="1"/>
</dbReference>
<organism evidence="2 3">
    <name type="scientific">Dibothriocephalus latus</name>
    <name type="common">Fish tapeworm</name>
    <name type="synonym">Diphyllobothrium latum</name>
    <dbReference type="NCBI Taxonomy" id="60516"/>
    <lineage>
        <taxon>Eukaryota</taxon>
        <taxon>Metazoa</taxon>
        <taxon>Spiralia</taxon>
        <taxon>Lophotrochozoa</taxon>
        <taxon>Platyhelminthes</taxon>
        <taxon>Cestoda</taxon>
        <taxon>Eucestoda</taxon>
        <taxon>Diphyllobothriidea</taxon>
        <taxon>Diphyllobothriidae</taxon>
        <taxon>Dibothriocephalus</taxon>
    </lineage>
</organism>
<dbReference type="GO" id="GO:0005634">
    <property type="term" value="C:nucleus"/>
    <property type="evidence" value="ECO:0007669"/>
    <property type="project" value="TreeGrafter"/>
</dbReference>
<proteinExistence type="predicted"/>
<dbReference type="GO" id="GO:0006281">
    <property type="term" value="P:DNA repair"/>
    <property type="evidence" value="ECO:0007669"/>
    <property type="project" value="InterPro"/>
</dbReference>
<gene>
    <name evidence="2" type="ORF">DILT_LOCUS16308</name>
</gene>
<feature type="domain" description="UmuC" evidence="1">
    <location>
        <begin position="91"/>
        <end position="133"/>
    </location>
</feature>
<sequence length="176" mass="19899">MGPDDVVKSSGSKFFENEVRRGAILKQQIAQKLVKMESLTPEDIKAGEREASFLAGFLFHLHHVLGAREKPMSADKVLDGYRSDRDLSNCIVHVDMDAFYAAVEMRDDPSLRLKPLAVGSTSMLVSHSYLLRRQFTDSNFPADSFLIFMEWQALPVSEHLKDRQLSFGIQTNLNHT</sequence>
<dbReference type="InterPro" id="IPR050116">
    <property type="entry name" value="DNA_polymerase-Y"/>
</dbReference>
<dbReference type="PROSITE" id="PS50173">
    <property type="entry name" value="UMUC"/>
    <property type="match status" value="1"/>
</dbReference>
<protein>
    <recommendedName>
        <fullName evidence="1">UmuC domain-containing protein</fullName>
    </recommendedName>
</protein>
<dbReference type="InterPro" id="IPR001126">
    <property type="entry name" value="UmuC"/>
</dbReference>
<dbReference type="Gene3D" id="1.10.150.810">
    <property type="match status" value="1"/>
</dbReference>
<dbReference type="Gene3D" id="3.40.1170.60">
    <property type="match status" value="1"/>
</dbReference>
<evidence type="ECO:0000313" key="2">
    <source>
        <dbReference type="EMBL" id="VDN33695.1"/>
    </source>
</evidence>
<name>A0A3P7MVD1_DIBLA</name>
<dbReference type="SUPFAM" id="SSF56672">
    <property type="entry name" value="DNA/RNA polymerases"/>
    <property type="match status" value="1"/>
</dbReference>
<dbReference type="EMBL" id="UYRU01084127">
    <property type="protein sequence ID" value="VDN33695.1"/>
    <property type="molecule type" value="Genomic_DNA"/>
</dbReference>
<dbReference type="Proteomes" id="UP000281553">
    <property type="component" value="Unassembled WGS sequence"/>
</dbReference>